<feature type="transmembrane region" description="Helical" evidence="1">
    <location>
        <begin position="20"/>
        <end position="53"/>
    </location>
</feature>
<dbReference type="EMBL" id="CP092148">
    <property type="protein sequence ID" value="WGS67235.1"/>
    <property type="molecule type" value="Genomic_DNA"/>
</dbReference>
<reference evidence="2" key="1">
    <citation type="submission" date="2022-02" db="EMBL/GenBank/DDBJ databases">
        <title>Long-read sequencing of the primary endosymbionts of Cacopsylla melanoneura.</title>
        <authorList>
            <person name="Dittmer J."/>
            <person name="Corretto E."/>
            <person name="Stauffer C."/>
            <person name="Schuler H."/>
        </authorList>
    </citation>
    <scope>NUCLEOTIDE SEQUENCE</scope>
    <source>
        <strain evidence="2">Cmel4</strain>
    </source>
</reference>
<dbReference type="AlphaFoldDB" id="A0AAJ6JYD7"/>
<sequence>MSYVYNLYKKIKFLKEEKIFLILCLLTIHFYIYNIKVIIIFNLIFQLILQIIFFLKIKSFKKKTYILLLLFFFFTILILFLGIKWITVNSCK</sequence>
<name>A0AAJ6JYD7_CARRU</name>
<proteinExistence type="predicted"/>
<keyword evidence="1" id="KW-1133">Transmembrane helix</keyword>
<keyword evidence="1" id="KW-0472">Membrane</keyword>
<evidence type="ECO:0000256" key="1">
    <source>
        <dbReference type="SAM" id="Phobius"/>
    </source>
</evidence>
<accession>A0AAJ6JYD7</accession>
<organism evidence="2 3">
    <name type="scientific">Carsonella ruddii</name>
    <dbReference type="NCBI Taxonomy" id="114186"/>
    <lineage>
        <taxon>Bacteria</taxon>
        <taxon>Pseudomonadati</taxon>
        <taxon>Pseudomonadota</taxon>
        <taxon>Gammaproteobacteria</taxon>
        <taxon>Oceanospirillales</taxon>
        <taxon>Halomonadaceae</taxon>
        <taxon>Zymobacter group</taxon>
        <taxon>Candidatus Carsonella</taxon>
    </lineage>
</organism>
<keyword evidence="1" id="KW-0812">Transmembrane</keyword>
<gene>
    <name evidence="2" type="ORF">MEJ65_01065</name>
</gene>
<feature type="transmembrane region" description="Helical" evidence="1">
    <location>
        <begin position="65"/>
        <end position="86"/>
    </location>
</feature>
<evidence type="ECO:0008006" key="4">
    <source>
        <dbReference type="Google" id="ProtNLM"/>
    </source>
</evidence>
<dbReference type="RefSeq" id="WP_280956042.1">
    <property type="nucleotide sequence ID" value="NZ_CP092145.1"/>
</dbReference>
<evidence type="ECO:0000313" key="3">
    <source>
        <dbReference type="Proteomes" id="UP001237869"/>
    </source>
</evidence>
<protein>
    <recommendedName>
        <fullName evidence="4">Cytochrome O ubiquinol oxidase subunit IV</fullName>
    </recommendedName>
</protein>
<evidence type="ECO:0000313" key="2">
    <source>
        <dbReference type="EMBL" id="WGS67235.1"/>
    </source>
</evidence>
<dbReference type="Proteomes" id="UP001237869">
    <property type="component" value="Chromosome"/>
</dbReference>